<evidence type="ECO:0000313" key="3">
    <source>
        <dbReference type="Proteomes" id="UP000176504"/>
    </source>
</evidence>
<feature type="transmembrane region" description="Helical" evidence="1">
    <location>
        <begin position="32"/>
        <end position="57"/>
    </location>
</feature>
<dbReference type="AlphaFoldDB" id="A0A1F4VCA2"/>
<keyword evidence="1" id="KW-0812">Transmembrane</keyword>
<keyword evidence="1" id="KW-1133">Transmembrane helix</keyword>
<name>A0A1F4VCA2_UNCKA</name>
<evidence type="ECO:0000313" key="2">
    <source>
        <dbReference type="EMBL" id="OGC54881.1"/>
    </source>
</evidence>
<gene>
    <name evidence="2" type="ORF">A3A78_02760</name>
</gene>
<accession>A0A1F4VCA2</accession>
<reference evidence="2 3" key="1">
    <citation type="journal article" date="2016" name="Nat. Commun.">
        <title>Thousands of microbial genomes shed light on interconnected biogeochemical processes in an aquifer system.</title>
        <authorList>
            <person name="Anantharaman K."/>
            <person name="Brown C.T."/>
            <person name="Hug L.A."/>
            <person name="Sharon I."/>
            <person name="Castelle C.J."/>
            <person name="Probst A.J."/>
            <person name="Thomas B.C."/>
            <person name="Singh A."/>
            <person name="Wilkins M.J."/>
            <person name="Karaoz U."/>
            <person name="Brodie E.L."/>
            <person name="Williams K.H."/>
            <person name="Hubbard S.S."/>
            <person name="Banfield J.F."/>
        </authorList>
    </citation>
    <scope>NUCLEOTIDE SEQUENCE [LARGE SCALE GENOMIC DNA]</scope>
</reference>
<proteinExistence type="predicted"/>
<feature type="transmembrane region" description="Helical" evidence="1">
    <location>
        <begin position="7"/>
        <end position="26"/>
    </location>
</feature>
<dbReference type="Proteomes" id="UP000176504">
    <property type="component" value="Unassembled WGS sequence"/>
</dbReference>
<evidence type="ECO:0000256" key="1">
    <source>
        <dbReference type="SAM" id="Phobius"/>
    </source>
</evidence>
<dbReference type="EMBL" id="MEVI01000003">
    <property type="protein sequence ID" value="OGC54881.1"/>
    <property type="molecule type" value="Genomic_DNA"/>
</dbReference>
<protein>
    <submittedName>
        <fullName evidence="2">Uncharacterized protein</fullName>
    </submittedName>
</protein>
<comment type="caution">
    <text evidence="2">The sequence shown here is derived from an EMBL/GenBank/DDBJ whole genome shotgun (WGS) entry which is preliminary data.</text>
</comment>
<sequence>MKLTLPGLIKIFLASIFLYLVSWAVSSGFDDIIYFCVLVAYYFVLIYFFVNIIKFALKRLR</sequence>
<keyword evidence="1" id="KW-0472">Membrane</keyword>
<organism evidence="2 3">
    <name type="scientific">candidate division WWE3 bacterium RIFCSPLOWO2_01_FULL_41_18</name>
    <dbReference type="NCBI Taxonomy" id="1802625"/>
    <lineage>
        <taxon>Bacteria</taxon>
        <taxon>Katanobacteria</taxon>
    </lineage>
</organism>